<dbReference type="HAMAP" id="MF_00119">
    <property type="entry name" value="eIF_2_gamma"/>
    <property type="match status" value="1"/>
</dbReference>
<dbReference type="PANTHER" id="PTHR42854">
    <property type="entry name" value="EUKARYOTIC TRANSLATION INITIATION FACTOR 2 SUBUNIT 3 FAMILY MEMBER"/>
    <property type="match status" value="1"/>
</dbReference>
<keyword evidence="9" id="KW-0342">GTP-binding</keyword>
<dbReference type="CDD" id="cd01888">
    <property type="entry name" value="eIF2_gamma"/>
    <property type="match status" value="1"/>
</dbReference>
<name>A0A0W8FCN7_9ZZZZ</name>
<keyword evidence="8" id="KW-0648">Protein biosynthesis</keyword>
<dbReference type="SUPFAM" id="SSF52540">
    <property type="entry name" value="P-loop containing nucleoside triphosphate hydrolases"/>
    <property type="match status" value="1"/>
</dbReference>
<evidence type="ECO:0000313" key="13">
    <source>
        <dbReference type="EMBL" id="KUG18656.1"/>
    </source>
</evidence>
<dbReference type="EC" id="3.6.5.3" evidence="2"/>
<evidence type="ECO:0000256" key="8">
    <source>
        <dbReference type="ARBA" id="ARBA00022917"/>
    </source>
</evidence>
<dbReference type="CDD" id="cd15490">
    <property type="entry name" value="eIF2_gamma_III"/>
    <property type="match status" value="1"/>
</dbReference>
<accession>A0A0W8FCN7</accession>
<dbReference type="PRINTS" id="PR00315">
    <property type="entry name" value="ELONGATNFCT"/>
</dbReference>
<dbReference type="GO" id="GO:0001731">
    <property type="term" value="P:formation of translation preinitiation complex"/>
    <property type="evidence" value="ECO:0007669"/>
    <property type="project" value="TreeGrafter"/>
</dbReference>
<dbReference type="EMBL" id="LNQE01001369">
    <property type="protein sequence ID" value="KUG18656.1"/>
    <property type="molecule type" value="Genomic_DNA"/>
</dbReference>
<dbReference type="CDD" id="cd03688">
    <property type="entry name" value="eIF2_gamma_II"/>
    <property type="match status" value="1"/>
</dbReference>
<evidence type="ECO:0000256" key="6">
    <source>
        <dbReference type="ARBA" id="ARBA00022801"/>
    </source>
</evidence>
<comment type="caution">
    <text evidence="13">The sequence shown here is derived from an EMBL/GenBank/DDBJ whole genome shotgun (WGS) entry which is preliminary data.</text>
</comment>
<keyword evidence="6" id="KW-0378">Hydrolase</keyword>
<dbReference type="InterPro" id="IPR015256">
    <property type="entry name" value="eIF2g_C"/>
</dbReference>
<dbReference type="NCBIfam" id="NF003077">
    <property type="entry name" value="PRK04000.1"/>
    <property type="match status" value="1"/>
</dbReference>
<dbReference type="PANTHER" id="PTHR42854:SF3">
    <property type="entry name" value="EUKARYOTIC TRANSLATION INITIATION FACTOR 2 SUBUNIT 3-RELATED"/>
    <property type="match status" value="1"/>
</dbReference>
<feature type="compositionally biased region" description="Basic and acidic residues" evidence="11">
    <location>
        <begin position="1"/>
        <end position="18"/>
    </location>
</feature>
<dbReference type="GO" id="GO:0000049">
    <property type="term" value="F:tRNA binding"/>
    <property type="evidence" value="ECO:0007669"/>
    <property type="project" value="InterPro"/>
</dbReference>
<keyword evidence="5" id="KW-0547">Nucleotide-binding</keyword>
<evidence type="ECO:0000256" key="5">
    <source>
        <dbReference type="ARBA" id="ARBA00022741"/>
    </source>
</evidence>
<protein>
    <recommendedName>
        <fullName evidence="2">protein-synthesizing GTPase</fullName>
        <ecNumber evidence="2">3.6.5.3</ecNumber>
    </recommendedName>
</protein>
<evidence type="ECO:0000256" key="7">
    <source>
        <dbReference type="ARBA" id="ARBA00022842"/>
    </source>
</evidence>
<dbReference type="GO" id="GO:0005525">
    <property type="term" value="F:GTP binding"/>
    <property type="evidence" value="ECO:0007669"/>
    <property type="project" value="UniProtKB-KW"/>
</dbReference>
<dbReference type="PROSITE" id="PS51722">
    <property type="entry name" value="G_TR_2"/>
    <property type="match status" value="1"/>
</dbReference>
<keyword evidence="4" id="KW-0479">Metal-binding</keyword>
<dbReference type="FunFam" id="3.40.50.300:FF:000065">
    <property type="entry name" value="Eukaryotic translation initiation factor 2 subunit gamma"/>
    <property type="match status" value="1"/>
</dbReference>
<evidence type="ECO:0000256" key="10">
    <source>
        <dbReference type="ARBA" id="ARBA00048107"/>
    </source>
</evidence>
<dbReference type="InterPro" id="IPR009001">
    <property type="entry name" value="Transl_elong_EF1A/Init_IF2_C"/>
</dbReference>
<reference evidence="13" key="1">
    <citation type="journal article" date="2015" name="Proc. Natl. Acad. Sci. U.S.A.">
        <title>Networks of energetic and metabolic interactions define dynamics in microbial communities.</title>
        <authorList>
            <person name="Embree M."/>
            <person name="Liu J.K."/>
            <person name="Al-Bassam M.M."/>
            <person name="Zengler K."/>
        </authorList>
    </citation>
    <scope>NUCLEOTIDE SEQUENCE</scope>
</reference>
<dbReference type="InterPro" id="IPR044127">
    <property type="entry name" value="eIF2g_dom_2"/>
</dbReference>
<evidence type="ECO:0000259" key="12">
    <source>
        <dbReference type="PROSITE" id="PS51722"/>
    </source>
</evidence>
<dbReference type="SUPFAM" id="SSF50465">
    <property type="entry name" value="EF-Tu/eEF-1alpha/eIF2-gamma C-terminal domain"/>
    <property type="match status" value="1"/>
</dbReference>
<dbReference type="Pfam" id="PF09173">
    <property type="entry name" value="eIF2_C"/>
    <property type="match status" value="1"/>
</dbReference>
<dbReference type="GO" id="GO:0046872">
    <property type="term" value="F:metal ion binding"/>
    <property type="evidence" value="ECO:0007669"/>
    <property type="project" value="UniProtKB-KW"/>
</dbReference>
<evidence type="ECO:0000256" key="11">
    <source>
        <dbReference type="SAM" id="MobiDB-lite"/>
    </source>
</evidence>
<dbReference type="NCBIfam" id="TIGR00231">
    <property type="entry name" value="small_GTP"/>
    <property type="match status" value="1"/>
</dbReference>
<proteinExistence type="inferred from homology"/>
<sequence>MAKSDIKSEDKSDQKTEAKTPASKKPEVNIGMVGHVDHGKTTLVRALSGSWTDQHSEEVKRGISIRLGYADATFRKCPSCPDPDAFTVEEKCPHCGADTEILRTVSFVDSPGHETLMATMLCGAAIMDGAVLVISANEPCPQPQTKEHLMALDITGIDRIVIVQNKIDLVSREEVMEHYQQIKDFIKGTVAEKAPIVPISAQQNLNVDLVIKAIEEYIPTPHRDIEKPALLKIARSFDVNRPGASPDALKGGVIGGSLNQGVLHAGDKIEICPGRLVDYEGRKQWVPIQTKVVTLLAGSQSQEEITPGGLIGVGTLLDPIMTKSDALVGQVAGEPGKLPPVRNAFTMNMQLLERVVGVTDESSVEPIHSSEPLMLNVGTATTVGVVTSAREGGVVQVQLKRPVCAEKGDRVAVSRRIGARWRLIGVGSIID</sequence>
<dbReference type="InterPro" id="IPR027417">
    <property type="entry name" value="P-loop_NTPase"/>
</dbReference>
<gene>
    <name evidence="13" type="ORF">ASZ90_011583</name>
</gene>
<dbReference type="InterPro" id="IPR044128">
    <property type="entry name" value="eIF2g_GTP-bd"/>
</dbReference>
<evidence type="ECO:0000256" key="3">
    <source>
        <dbReference type="ARBA" id="ARBA00022540"/>
    </source>
</evidence>
<organism evidence="13">
    <name type="scientific">hydrocarbon metagenome</name>
    <dbReference type="NCBI Taxonomy" id="938273"/>
    <lineage>
        <taxon>unclassified sequences</taxon>
        <taxon>metagenomes</taxon>
        <taxon>ecological metagenomes</taxon>
    </lineage>
</organism>
<feature type="region of interest" description="Disordered" evidence="11">
    <location>
        <begin position="1"/>
        <end position="27"/>
    </location>
</feature>
<comment type="catalytic activity">
    <reaction evidence="10">
        <text>GTP + H2O = GDP + phosphate + H(+)</text>
        <dbReference type="Rhea" id="RHEA:19669"/>
        <dbReference type="ChEBI" id="CHEBI:15377"/>
        <dbReference type="ChEBI" id="CHEBI:15378"/>
        <dbReference type="ChEBI" id="CHEBI:37565"/>
        <dbReference type="ChEBI" id="CHEBI:43474"/>
        <dbReference type="ChEBI" id="CHEBI:58189"/>
        <dbReference type="EC" id="3.6.5.3"/>
    </reaction>
</comment>
<evidence type="ECO:0000256" key="1">
    <source>
        <dbReference type="ARBA" id="ARBA00005388"/>
    </source>
</evidence>
<dbReference type="GO" id="GO:0003743">
    <property type="term" value="F:translation initiation factor activity"/>
    <property type="evidence" value="ECO:0007669"/>
    <property type="project" value="UniProtKB-KW"/>
</dbReference>
<keyword evidence="3 13" id="KW-0396">Initiation factor</keyword>
<evidence type="ECO:0000256" key="4">
    <source>
        <dbReference type="ARBA" id="ARBA00022723"/>
    </source>
</evidence>
<dbReference type="InterPro" id="IPR022424">
    <property type="entry name" value="TIF2_gsu"/>
</dbReference>
<dbReference type="SUPFAM" id="SSF50447">
    <property type="entry name" value="Translation proteins"/>
    <property type="match status" value="1"/>
</dbReference>
<dbReference type="InterPro" id="IPR005225">
    <property type="entry name" value="Small_GTP-bd"/>
</dbReference>
<evidence type="ECO:0000256" key="2">
    <source>
        <dbReference type="ARBA" id="ARBA00011986"/>
    </source>
</evidence>
<dbReference type="NCBIfam" id="TIGR03680">
    <property type="entry name" value="eif2g_arch"/>
    <property type="match status" value="1"/>
</dbReference>
<dbReference type="InterPro" id="IPR009000">
    <property type="entry name" value="Transl_B-barrel_sf"/>
</dbReference>
<dbReference type="AlphaFoldDB" id="A0A0W8FCN7"/>
<dbReference type="Gene3D" id="2.40.30.10">
    <property type="entry name" value="Translation factors"/>
    <property type="match status" value="2"/>
</dbReference>
<dbReference type="InterPro" id="IPR000795">
    <property type="entry name" value="T_Tr_GTP-bd_dom"/>
</dbReference>
<dbReference type="GO" id="GO:0003924">
    <property type="term" value="F:GTPase activity"/>
    <property type="evidence" value="ECO:0007669"/>
    <property type="project" value="InterPro"/>
</dbReference>
<evidence type="ECO:0000256" key="9">
    <source>
        <dbReference type="ARBA" id="ARBA00023134"/>
    </source>
</evidence>
<dbReference type="GO" id="GO:0005829">
    <property type="term" value="C:cytosol"/>
    <property type="evidence" value="ECO:0007669"/>
    <property type="project" value="TreeGrafter"/>
</dbReference>
<comment type="similarity">
    <text evidence="1">Belongs to the TRAFAC class translation factor GTPase superfamily. Classic translation factor GTPase family. EIF2G subfamily.</text>
</comment>
<dbReference type="Gene3D" id="3.40.50.300">
    <property type="entry name" value="P-loop containing nucleotide triphosphate hydrolases"/>
    <property type="match status" value="1"/>
</dbReference>
<dbReference type="Pfam" id="PF00009">
    <property type="entry name" value="GTP_EFTU"/>
    <property type="match status" value="1"/>
</dbReference>
<dbReference type="InterPro" id="IPR050543">
    <property type="entry name" value="eIF2G"/>
</dbReference>
<feature type="domain" description="Tr-type G" evidence="12">
    <location>
        <begin position="25"/>
        <end position="222"/>
    </location>
</feature>
<dbReference type="FunFam" id="2.40.30.10:FF:000075">
    <property type="entry name" value="Translation initiation factor 2 subunit gamma"/>
    <property type="match status" value="1"/>
</dbReference>
<keyword evidence="7" id="KW-0460">Magnesium</keyword>